<dbReference type="PANTHER" id="PTHR11893">
    <property type="entry name" value="INNEXIN"/>
    <property type="match status" value="1"/>
</dbReference>
<evidence type="ECO:0000256" key="8">
    <source>
        <dbReference type="ARBA" id="ARBA00022989"/>
    </source>
</evidence>
<evidence type="ECO:0000256" key="11">
    <source>
        <dbReference type="ARBA" id="ARBA00023303"/>
    </source>
</evidence>
<gene>
    <name evidence="13" type="primary">Inx2_3</name>
    <name evidence="12" type="synonym">inx</name>
    <name evidence="13" type="ORF">DERP_003232</name>
</gene>
<keyword evidence="3 12" id="KW-0813">Transport</keyword>
<comment type="subcellular location">
    <subcellularLocation>
        <location evidence="1">Cell junction</location>
        <location evidence="1">Gap junction</location>
    </subcellularLocation>
    <subcellularLocation>
        <location evidence="2 12">Cell membrane</location>
        <topology evidence="2 12">Multi-pass membrane protein</topology>
    </subcellularLocation>
</comment>
<evidence type="ECO:0000256" key="6">
    <source>
        <dbReference type="ARBA" id="ARBA00022868"/>
    </source>
</evidence>
<evidence type="ECO:0000256" key="3">
    <source>
        <dbReference type="ARBA" id="ARBA00022448"/>
    </source>
</evidence>
<reference evidence="13 14" key="2">
    <citation type="journal article" date="2022" name="Mol. Biol. Evol.">
        <title>Comparative Genomics Reveals Insights into the Divergent Evolution of Astigmatic Mites and Household Pest Adaptations.</title>
        <authorList>
            <person name="Xiong Q."/>
            <person name="Wan A.T."/>
            <person name="Liu X."/>
            <person name="Fung C.S."/>
            <person name="Xiao X."/>
            <person name="Malainual N."/>
            <person name="Hou J."/>
            <person name="Wang L."/>
            <person name="Wang M."/>
            <person name="Yang K.Y."/>
            <person name="Cui Y."/>
            <person name="Leung E.L."/>
            <person name="Nong W."/>
            <person name="Shin S.K."/>
            <person name="Au S.W."/>
            <person name="Jeong K.Y."/>
            <person name="Chew F.T."/>
            <person name="Hui J.H."/>
            <person name="Leung T.F."/>
            <person name="Tungtrongchitr A."/>
            <person name="Zhong N."/>
            <person name="Liu Z."/>
            <person name="Tsui S.K."/>
        </authorList>
    </citation>
    <scope>NUCLEOTIDE SEQUENCE [LARGE SCALE GENOMIC DNA]</scope>
    <source>
        <strain evidence="13">Derp</strain>
    </source>
</reference>
<evidence type="ECO:0000256" key="10">
    <source>
        <dbReference type="ARBA" id="ARBA00023136"/>
    </source>
</evidence>
<keyword evidence="8 12" id="KW-1133">Transmembrane helix</keyword>
<evidence type="ECO:0000256" key="1">
    <source>
        <dbReference type="ARBA" id="ARBA00004610"/>
    </source>
</evidence>
<protein>
    <recommendedName>
        <fullName evidence="12">Innexin</fullName>
    </recommendedName>
</protein>
<comment type="similarity">
    <text evidence="12">Belongs to the pannexin family.</text>
</comment>
<organism evidence="13 14">
    <name type="scientific">Dermatophagoides pteronyssinus</name>
    <name type="common">European house dust mite</name>
    <dbReference type="NCBI Taxonomy" id="6956"/>
    <lineage>
        <taxon>Eukaryota</taxon>
        <taxon>Metazoa</taxon>
        <taxon>Ecdysozoa</taxon>
        <taxon>Arthropoda</taxon>
        <taxon>Chelicerata</taxon>
        <taxon>Arachnida</taxon>
        <taxon>Acari</taxon>
        <taxon>Acariformes</taxon>
        <taxon>Sarcoptiformes</taxon>
        <taxon>Astigmata</taxon>
        <taxon>Psoroptidia</taxon>
        <taxon>Analgoidea</taxon>
        <taxon>Pyroglyphidae</taxon>
        <taxon>Dermatophagoidinae</taxon>
        <taxon>Dermatophagoides</taxon>
    </lineage>
</organism>
<evidence type="ECO:0000256" key="5">
    <source>
        <dbReference type="ARBA" id="ARBA00022692"/>
    </source>
</evidence>
<keyword evidence="10 12" id="KW-0472">Membrane</keyword>
<reference evidence="13 14" key="1">
    <citation type="journal article" date="2018" name="J. Allergy Clin. Immunol.">
        <title>High-quality assembly of Dermatophagoides pteronyssinus genome and transcriptome reveals a wide range of novel allergens.</title>
        <authorList>
            <person name="Liu X.Y."/>
            <person name="Yang K.Y."/>
            <person name="Wang M.Q."/>
            <person name="Kwok J.S."/>
            <person name="Zeng X."/>
            <person name="Yang Z."/>
            <person name="Xiao X.J."/>
            <person name="Lau C.P."/>
            <person name="Li Y."/>
            <person name="Huang Z.M."/>
            <person name="Ba J.G."/>
            <person name="Yim A.K."/>
            <person name="Ouyang C.Y."/>
            <person name="Ngai S.M."/>
            <person name="Chan T.F."/>
            <person name="Leung E.L."/>
            <person name="Liu L."/>
            <person name="Liu Z.G."/>
            <person name="Tsui S.K."/>
        </authorList>
    </citation>
    <scope>NUCLEOTIDE SEQUENCE [LARGE SCALE GENOMIC DNA]</scope>
    <source>
        <strain evidence="13">Derp</strain>
    </source>
</reference>
<keyword evidence="6" id="KW-0303">Gap junction</keyword>
<feature type="transmembrane region" description="Helical" evidence="12">
    <location>
        <begin position="113"/>
        <end position="130"/>
    </location>
</feature>
<comment type="caution">
    <text evidence="12">Lacks conserved residue(s) required for the propagation of feature annotation.</text>
</comment>
<dbReference type="PRINTS" id="PR01262">
    <property type="entry name" value="INNEXIN"/>
</dbReference>
<evidence type="ECO:0000256" key="9">
    <source>
        <dbReference type="ARBA" id="ARBA00023065"/>
    </source>
</evidence>
<dbReference type="PROSITE" id="PS51013">
    <property type="entry name" value="PANNEXIN"/>
    <property type="match status" value="1"/>
</dbReference>
<comment type="function">
    <text evidence="12">Structural component of the gap junctions.</text>
</comment>
<feature type="transmembrane region" description="Helical" evidence="12">
    <location>
        <begin position="278"/>
        <end position="302"/>
    </location>
</feature>
<evidence type="ECO:0000313" key="13">
    <source>
        <dbReference type="EMBL" id="KAH9422555.1"/>
    </source>
</evidence>
<accession>A0ABQ8JIW9</accession>
<evidence type="ECO:0000256" key="7">
    <source>
        <dbReference type="ARBA" id="ARBA00022949"/>
    </source>
</evidence>
<comment type="caution">
    <text evidence="13">The sequence shown here is derived from an EMBL/GenBank/DDBJ whole genome shotgun (WGS) entry which is preliminary data.</text>
</comment>
<dbReference type="EMBL" id="NJHN03000036">
    <property type="protein sequence ID" value="KAH9422555.1"/>
    <property type="molecule type" value="Genomic_DNA"/>
</dbReference>
<dbReference type="Proteomes" id="UP000887458">
    <property type="component" value="Unassembled WGS sequence"/>
</dbReference>
<dbReference type="Pfam" id="PF00876">
    <property type="entry name" value="Innexin"/>
    <property type="match status" value="1"/>
</dbReference>
<keyword evidence="4" id="KW-1003">Cell membrane</keyword>
<name>A0ABQ8JIW9_DERPT</name>
<keyword evidence="9 12" id="KW-0406">Ion transport</keyword>
<keyword evidence="7" id="KW-0965">Cell junction</keyword>
<proteinExistence type="inferred from homology"/>
<evidence type="ECO:0000256" key="2">
    <source>
        <dbReference type="ARBA" id="ARBA00004651"/>
    </source>
</evidence>
<evidence type="ECO:0000256" key="4">
    <source>
        <dbReference type="ARBA" id="ARBA00022475"/>
    </source>
</evidence>
<keyword evidence="5 12" id="KW-0812">Transmembrane</keyword>
<evidence type="ECO:0000256" key="12">
    <source>
        <dbReference type="RuleBase" id="RU010713"/>
    </source>
</evidence>
<keyword evidence="14" id="KW-1185">Reference proteome</keyword>
<feature type="transmembrane region" description="Helical" evidence="12">
    <location>
        <begin position="183"/>
        <end position="205"/>
    </location>
</feature>
<dbReference type="PANTHER" id="PTHR11893:SF36">
    <property type="entry name" value="INNEXIN-5"/>
    <property type="match status" value="1"/>
</dbReference>
<dbReference type="InterPro" id="IPR000990">
    <property type="entry name" value="Innexin"/>
</dbReference>
<evidence type="ECO:0000313" key="14">
    <source>
        <dbReference type="Proteomes" id="UP000887458"/>
    </source>
</evidence>
<keyword evidence="11 12" id="KW-0407">Ion channel</keyword>
<sequence>MVLLETFGELKKFFQPSKVTIDNIVHKMHYRWTTMLFIACCTLVSLNQFFGTPIECITNKETKPYSEKFINTYCWIQSTFSIITSWNKTIGIEIPYPGIDNNLDDKQIVYHAYYQWVGILLFIQGLTFYLPHSLWKRKESGRIGKLKMDLDKILFDKEYERNKQLKILANYFIDNRKQSNHCYLNWFILVEILQFANIIIQIRLINKFLGGYFHQYGPDVYHFLMNYNDGMINPMIRVFPRVTKCTFRMFGASGTLEKHDTLCILSINILNEKIYICIWFWLYLLTIITGLSLIYRMAIYFLNQLRTKRIEKQISDFNDCINHYDIDFIIQHLNKDQWFTLNLLLKNIDPINGYELLSMMKEILHEKQMIIGNGGKILIPKSQSIINSMDSNQITMMNPNSNRSSSSITELSTISAKSFNQMNDKTDDKMKIT</sequence>